<accession>A0A2L1GPQ7</accession>
<dbReference type="AlphaFoldDB" id="A0A2L1GPQ7"/>
<name>A0A2L1GPQ7_9BACT</name>
<keyword evidence="2" id="KW-1185">Reference proteome</keyword>
<gene>
    <name evidence="1" type="ORF">CAY53_09400</name>
</gene>
<dbReference type="Proteomes" id="UP000239867">
    <property type="component" value="Chromosome"/>
</dbReference>
<evidence type="ECO:0000313" key="1">
    <source>
        <dbReference type="EMBL" id="AVD71659.1"/>
    </source>
</evidence>
<dbReference type="KEGG" id="deo:CAY53_09400"/>
<sequence length="67" mass="8614">MTIFFIYCYEELAKSEILIPYFYKFYIILLFKICSKSFKFKSIYAEQFFWWIHCPVYFHYMIVWREF</sequence>
<reference evidence="1 2" key="1">
    <citation type="journal article" date="2018" name="MBio">
        <title>Insights into the evolution of host association through the isolation and characterization of a novel human periodontal pathobiont, Desulfobulbus oralis.</title>
        <authorList>
            <person name="Cross K.L."/>
            <person name="Chirania P."/>
            <person name="Xiong W."/>
            <person name="Beall C.J."/>
            <person name="Elkins J.G."/>
            <person name="Giannone R.J."/>
            <person name="Griffen A.L."/>
            <person name="Guss A.M."/>
            <person name="Hettich R.L."/>
            <person name="Joshi S.S."/>
            <person name="Mokrzan E.M."/>
            <person name="Martin R.K."/>
            <person name="Zhulin I.B."/>
            <person name="Leys E.J."/>
            <person name="Podar M."/>
        </authorList>
    </citation>
    <scope>NUCLEOTIDE SEQUENCE [LARGE SCALE GENOMIC DNA]</scope>
    <source>
        <strain evidence="1 2">ORNL</strain>
    </source>
</reference>
<dbReference type="EMBL" id="CP021255">
    <property type="protein sequence ID" value="AVD71659.1"/>
    <property type="molecule type" value="Genomic_DNA"/>
</dbReference>
<protein>
    <submittedName>
        <fullName evidence="1">Uncharacterized protein</fullName>
    </submittedName>
</protein>
<organism evidence="1 2">
    <name type="scientific">Desulfobulbus oralis</name>
    <dbReference type="NCBI Taxonomy" id="1986146"/>
    <lineage>
        <taxon>Bacteria</taxon>
        <taxon>Pseudomonadati</taxon>
        <taxon>Thermodesulfobacteriota</taxon>
        <taxon>Desulfobulbia</taxon>
        <taxon>Desulfobulbales</taxon>
        <taxon>Desulfobulbaceae</taxon>
        <taxon>Desulfobulbus</taxon>
    </lineage>
</organism>
<proteinExistence type="predicted"/>
<evidence type="ECO:0000313" key="2">
    <source>
        <dbReference type="Proteomes" id="UP000239867"/>
    </source>
</evidence>